<feature type="domain" description="Beta-lactamase-related" evidence="2">
    <location>
        <begin position="55"/>
        <end position="378"/>
    </location>
</feature>
<dbReference type="SUPFAM" id="SSF56601">
    <property type="entry name" value="beta-lactamase/transpeptidase-like"/>
    <property type="match status" value="1"/>
</dbReference>
<dbReference type="Pfam" id="PF00144">
    <property type="entry name" value="Beta-lactamase"/>
    <property type="match status" value="1"/>
</dbReference>
<keyword evidence="4" id="KW-1185">Reference proteome</keyword>
<accession>A0A4R5DQJ1</accession>
<feature type="chain" id="PRO_5020262697" evidence="1">
    <location>
        <begin position="30"/>
        <end position="396"/>
    </location>
</feature>
<dbReference type="Gene3D" id="3.40.710.10">
    <property type="entry name" value="DD-peptidase/beta-lactamase superfamily"/>
    <property type="match status" value="1"/>
</dbReference>
<name>A0A4R5DQJ1_9ACTN</name>
<proteinExistence type="predicted"/>
<feature type="signal peptide" evidence="1">
    <location>
        <begin position="1"/>
        <end position="29"/>
    </location>
</feature>
<dbReference type="InterPro" id="IPR006311">
    <property type="entry name" value="TAT_signal"/>
</dbReference>
<reference evidence="3 4" key="1">
    <citation type="submission" date="2019-03" db="EMBL/GenBank/DDBJ databases">
        <title>Draft genome sequences of novel Actinobacteria.</title>
        <authorList>
            <person name="Sahin N."/>
            <person name="Ay H."/>
            <person name="Saygin H."/>
        </authorList>
    </citation>
    <scope>NUCLEOTIDE SEQUENCE [LARGE SCALE GENOMIC DNA]</scope>
    <source>
        <strain evidence="3 4">5K138</strain>
    </source>
</reference>
<dbReference type="PANTHER" id="PTHR46825:SF9">
    <property type="entry name" value="BETA-LACTAMASE-RELATED DOMAIN-CONTAINING PROTEIN"/>
    <property type="match status" value="1"/>
</dbReference>
<comment type="caution">
    <text evidence="3">The sequence shown here is derived from an EMBL/GenBank/DDBJ whole genome shotgun (WGS) entry which is preliminary data.</text>
</comment>
<organism evidence="3 4">
    <name type="scientific">Jiangella asiatica</name>
    <dbReference type="NCBI Taxonomy" id="2530372"/>
    <lineage>
        <taxon>Bacteria</taxon>
        <taxon>Bacillati</taxon>
        <taxon>Actinomycetota</taxon>
        <taxon>Actinomycetes</taxon>
        <taxon>Jiangellales</taxon>
        <taxon>Jiangellaceae</taxon>
        <taxon>Jiangella</taxon>
    </lineage>
</organism>
<sequence>MNSQRSMASRRAVLAMLGAAPVAAGAVLAAPGVAGAGAAGQGHIPKELRPGGEYDKAVAQFAAEDTFSGTVLLAHRGKPVLERAYGMADKAKSIPNRMDTLFSVGSICKAFTSVAVMQLARQDKIDLHATVGTYLDGFRAEVADTVTVHQLLTHTGGMGDHGADSRAWDSVEEVFEGTLDVIRGRQDLPEFTPGTEWRYSNSGFHILGAIVRAASNEDYYKYIREHVFDPAGMERTGFYTRPQVLAADDIAHPYATHPQTGERIDSTTRDDFPFVGTPAGGAFSTAEELMKFIRALHEDGTLLPSAFADLATNGKAVQGPDQRPDLVRQNSFYGYGFEVTTLNDRRICGHSGGSSIGVSCMLDFHPALDWVSVSLSNYSDRYWPLVNLERTLITQQ</sequence>
<keyword evidence="3" id="KW-0378">Hydrolase</keyword>
<dbReference type="GO" id="GO:0016787">
    <property type="term" value="F:hydrolase activity"/>
    <property type="evidence" value="ECO:0007669"/>
    <property type="project" value="UniProtKB-KW"/>
</dbReference>
<dbReference type="PROSITE" id="PS51318">
    <property type="entry name" value="TAT"/>
    <property type="match status" value="1"/>
</dbReference>
<evidence type="ECO:0000256" key="1">
    <source>
        <dbReference type="SAM" id="SignalP"/>
    </source>
</evidence>
<gene>
    <name evidence="3" type="ORF">E1269_03970</name>
</gene>
<dbReference type="OrthoDB" id="3499702at2"/>
<keyword evidence="1" id="KW-0732">Signal</keyword>
<protein>
    <submittedName>
        <fullName evidence="3">Class A beta-lactamase-related serine hydrolase</fullName>
    </submittedName>
</protein>
<dbReference type="Proteomes" id="UP000294739">
    <property type="component" value="Unassembled WGS sequence"/>
</dbReference>
<dbReference type="RefSeq" id="WP_131891517.1">
    <property type="nucleotide sequence ID" value="NZ_SMKZ01000003.1"/>
</dbReference>
<dbReference type="InterPro" id="IPR001466">
    <property type="entry name" value="Beta-lactam-related"/>
</dbReference>
<dbReference type="PANTHER" id="PTHR46825">
    <property type="entry name" value="D-ALANYL-D-ALANINE-CARBOXYPEPTIDASE/ENDOPEPTIDASE AMPH"/>
    <property type="match status" value="1"/>
</dbReference>
<dbReference type="EMBL" id="SMKZ01000003">
    <property type="protein sequence ID" value="TDE14321.1"/>
    <property type="molecule type" value="Genomic_DNA"/>
</dbReference>
<evidence type="ECO:0000259" key="2">
    <source>
        <dbReference type="Pfam" id="PF00144"/>
    </source>
</evidence>
<dbReference type="AlphaFoldDB" id="A0A4R5DQJ1"/>
<dbReference type="InParanoid" id="A0A4R5DQJ1"/>
<evidence type="ECO:0000313" key="3">
    <source>
        <dbReference type="EMBL" id="TDE14321.1"/>
    </source>
</evidence>
<dbReference type="InterPro" id="IPR012338">
    <property type="entry name" value="Beta-lactam/transpept-like"/>
</dbReference>
<evidence type="ECO:0000313" key="4">
    <source>
        <dbReference type="Proteomes" id="UP000294739"/>
    </source>
</evidence>
<dbReference type="InterPro" id="IPR050491">
    <property type="entry name" value="AmpC-like"/>
</dbReference>